<organism evidence="6 7">
    <name type="scientific">Leersia perrieri</name>
    <dbReference type="NCBI Taxonomy" id="77586"/>
    <lineage>
        <taxon>Eukaryota</taxon>
        <taxon>Viridiplantae</taxon>
        <taxon>Streptophyta</taxon>
        <taxon>Embryophyta</taxon>
        <taxon>Tracheophyta</taxon>
        <taxon>Spermatophyta</taxon>
        <taxon>Magnoliopsida</taxon>
        <taxon>Liliopsida</taxon>
        <taxon>Poales</taxon>
        <taxon>Poaceae</taxon>
        <taxon>BOP clade</taxon>
        <taxon>Oryzoideae</taxon>
        <taxon>Oryzeae</taxon>
        <taxon>Oryzinae</taxon>
        <taxon>Leersia</taxon>
    </lineage>
</organism>
<protein>
    <recommendedName>
        <fullName evidence="5">Glycosyltransferase</fullName>
        <ecNumber evidence="5">2.4.1.-</ecNumber>
    </recommendedName>
</protein>
<dbReference type="FunFam" id="3.40.50.2000:FF:000051">
    <property type="entry name" value="Glycosyltransferase"/>
    <property type="match status" value="1"/>
</dbReference>
<name>A0A0D9VE71_9ORYZ</name>
<dbReference type="PANTHER" id="PTHR48046">
    <property type="entry name" value="UDP-GLYCOSYLTRANSFERASE 72E1"/>
    <property type="match status" value="1"/>
</dbReference>
<evidence type="ECO:0000256" key="5">
    <source>
        <dbReference type="RuleBase" id="RU362057"/>
    </source>
</evidence>
<evidence type="ECO:0000256" key="4">
    <source>
        <dbReference type="RuleBase" id="RU003718"/>
    </source>
</evidence>
<sequence>MVLLAAASASADDDQRHGAPRVVLLASPGAGHLIPLAEMARRLATDHHGVAPTLVTFAGAAATAEYSAVLSSLPASVATARLPAVPFDDLPADAPVEAVLFELVRRSLPSLRDLLLRWSQTGAVAALVPDFFCVAALTVAEELGVPGYVFLPCSLAALAVMRRAVELHDGDNGDGDYRALPDPLELPGGVSLVNADLPNEFRYATSPVYGQLIETGRLYRRAAGILSNTFQSLERAVVEDMSQKGTGFPPVYAVGPFVRSSSDEESSSACLEWLDKQPAKSVVFVSFGSGGTLSVSQTRELAAGLEMSGHRFLWIVRMPSLNGEAFTFRRNGVGVGDADIDDPLDFLPDGFVERTRDRGLAVAAAWLPQVRVLGHDATAAFVSHCGWNSTLESVSAGVPMVAWPLHAEQRMNAVILEDSVGVALRPRRREAAAVIGREEIAAAVKEVMEEEGRGGGVRRRAREMKEEAARAWSPEGSSRRALEEVAGKWKAAAAAAASK</sequence>
<accession>A0A0D9VE71</accession>
<dbReference type="GO" id="GO:0008194">
    <property type="term" value="F:UDP-glycosyltransferase activity"/>
    <property type="evidence" value="ECO:0007669"/>
    <property type="project" value="InterPro"/>
</dbReference>
<dbReference type="InterPro" id="IPR002213">
    <property type="entry name" value="UDP_glucos_trans"/>
</dbReference>
<reference evidence="7" key="2">
    <citation type="submission" date="2013-12" db="EMBL/GenBank/DDBJ databases">
        <authorList>
            <person name="Yu Y."/>
            <person name="Lee S."/>
            <person name="de Baynast K."/>
            <person name="Wissotski M."/>
            <person name="Liu L."/>
            <person name="Talag J."/>
            <person name="Goicoechea J."/>
            <person name="Angelova A."/>
            <person name="Jetty R."/>
            <person name="Kudrna D."/>
            <person name="Golser W."/>
            <person name="Rivera L."/>
            <person name="Zhang J."/>
            <person name="Wing R."/>
        </authorList>
    </citation>
    <scope>NUCLEOTIDE SEQUENCE</scope>
</reference>
<evidence type="ECO:0000313" key="7">
    <source>
        <dbReference type="Proteomes" id="UP000032180"/>
    </source>
</evidence>
<dbReference type="Gene3D" id="3.40.50.2000">
    <property type="entry name" value="Glycogen Phosphorylase B"/>
    <property type="match status" value="2"/>
</dbReference>
<evidence type="ECO:0000256" key="2">
    <source>
        <dbReference type="ARBA" id="ARBA00022676"/>
    </source>
</evidence>
<reference evidence="6 7" key="1">
    <citation type="submission" date="2012-08" db="EMBL/GenBank/DDBJ databases">
        <title>Oryza genome evolution.</title>
        <authorList>
            <person name="Wing R.A."/>
        </authorList>
    </citation>
    <scope>NUCLEOTIDE SEQUENCE</scope>
</reference>
<dbReference type="Proteomes" id="UP000032180">
    <property type="component" value="Chromosome 2"/>
</dbReference>
<dbReference type="HOGENOM" id="CLU_001724_3_0_1"/>
<dbReference type="Gramene" id="LPERR02G08690.1">
    <property type="protein sequence ID" value="LPERR02G08690.1"/>
    <property type="gene ID" value="LPERR02G08690"/>
</dbReference>
<dbReference type="PROSITE" id="PS00375">
    <property type="entry name" value="UDPGT"/>
    <property type="match status" value="1"/>
</dbReference>
<dbReference type="AlphaFoldDB" id="A0A0D9VE71"/>
<dbReference type="EnsemblPlants" id="LPERR02G08690.1">
    <property type="protein sequence ID" value="LPERR02G08690.1"/>
    <property type="gene ID" value="LPERR02G08690"/>
</dbReference>
<keyword evidence="3 4" id="KW-0808">Transferase</keyword>
<comment type="similarity">
    <text evidence="1 4">Belongs to the UDP-glycosyltransferase family.</text>
</comment>
<evidence type="ECO:0000256" key="3">
    <source>
        <dbReference type="ARBA" id="ARBA00022679"/>
    </source>
</evidence>
<dbReference type="PANTHER" id="PTHR48046:SF6">
    <property type="entry name" value="GLYCOSYLTRANSFERASE"/>
    <property type="match status" value="1"/>
</dbReference>
<dbReference type="CDD" id="cd03784">
    <property type="entry name" value="GT1_Gtf-like"/>
    <property type="match status" value="1"/>
</dbReference>
<keyword evidence="7" id="KW-1185">Reference proteome</keyword>
<keyword evidence="2 4" id="KW-0328">Glycosyltransferase</keyword>
<dbReference type="FunFam" id="3.40.50.2000:FF:000054">
    <property type="entry name" value="Glycosyltransferase"/>
    <property type="match status" value="1"/>
</dbReference>
<evidence type="ECO:0000256" key="1">
    <source>
        <dbReference type="ARBA" id="ARBA00009995"/>
    </source>
</evidence>
<dbReference type="SUPFAM" id="SSF53756">
    <property type="entry name" value="UDP-Glycosyltransferase/glycogen phosphorylase"/>
    <property type="match status" value="1"/>
</dbReference>
<dbReference type="EC" id="2.4.1.-" evidence="5"/>
<proteinExistence type="inferred from homology"/>
<reference evidence="6" key="3">
    <citation type="submission" date="2015-04" db="UniProtKB">
        <authorList>
            <consortium name="EnsemblPlants"/>
        </authorList>
    </citation>
    <scope>IDENTIFICATION</scope>
</reference>
<dbReference type="InterPro" id="IPR035595">
    <property type="entry name" value="UDP_glycos_trans_CS"/>
</dbReference>
<dbReference type="Pfam" id="PF00201">
    <property type="entry name" value="UDPGT"/>
    <property type="match status" value="1"/>
</dbReference>
<evidence type="ECO:0000313" key="6">
    <source>
        <dbReference type="EnsemblPlants" id="LPERR02G08690.1"/>
    </source>
</evidence>
<dbReference type="eggNOG" id="KOG1192">
    <property type="taxonomic scope" value="Eukaryota"/>
</dbReference>